<dbReference type="EMBL" id="JAANIU010007270">
    <property type="protein sequence ID" value="KAG1538390.1"/>
    <property type="molecule type" value="Genomic_DNA"/>
</dbReference>
<name>A0A9P7C748_9FUNG</name>
<comment type="caution">
    <text evidence="2">The sequence shown here is derived from an EMBL/GenBank/DDBJ whole genome shotgun (WGS) entry which is preliminary data.</text>
</comment>
<accession>A0A9P7C748</accession>
<keyword evidence="3" id="KW-1185">Reference proteome</keyword>
<feature type="region of interest" description="Disordered" evidence="1">
    <location>
        <begin position="1"/>
        <end position="72"/>
    </location>
</feature>
<evidence type="ECO:0000256" key="1">
    <source>
        <dbReference type="SAM" id="MobiDB-lite"/>
    </source>
</evidence>
<protein>
    <submittedName>
        <fullName evidence="2">Uncharacterized protein</fullName>
    </submittedName>
</protein>
<feature type="compositionally biased region" description="Basic and acidic residues" evidence="1">
    <location>
        <begin position="141"/>
        <end position="159"/>
    </location>
</feature>
<sequence>MAVGGGGAGGGHRRVVDPVDLPPVERARSAAGAHRSRARAAAGHRLAAAAVDSRAAGDAAAGSAAGQPAARAAHRADRVLHLVAGTGGGRRRACDPAQPSHRCLRQPGSAPHPDPDAGAQPRADGRHHRAGRIAGAAHVPDGAEDRHCFAGIGRPDRSGRRYRRQAGVRQPDCWPADRGDAADQAGRRGDR</sequence>
<evidence type="ECO:0000313" key="3">
    <source>
        <dbReference type="Proteomes" id="UP000740926"/>
    </source>
</evidence>
<dbReference type="AlphaFoldDB" id="A0A9P7C748"/>
<evidence type="ECO:0000313" key="2">
    <source>
        <dbReference type="EMBL" id="KAG1538390.1"/>
    </source>
</evidence>
<feature type="compositionally biased region" description="Basic and acidic residues" evidence="1">
    <location>
        <begin position="175"/>
        <end position="191"/>
    </location>
</feature>
<organism evidence="2 3">
    <name type="scientific">Rhizopus delemar</name>
    <dbReference type="NCBI Taxonomy" id="936053"/>
    <lineage>
        <taxon>Eukaryota</taxon>
        <taxon>Fungi</taxon>
        <taxon>Fungi incertae sedis</taxon>
        <taxon>Mucoromycota</taxon>
        <taxon>Mucoromycotina</taxon>
        <taxon>Mucoromycetes</taxon>
        <taxon>Mucorales</taxon>
        <taxon>Mucorineae</taxon>
        <taxon>Rhizopodaceae</taxon>
        <taxon>Rhizopus</taxon>
    </lineage>
</organism>
<feature type="compositionally biased region" description="Low complexity" evidence="1">
    <location>
        <begin position="29"/>
        <end position="71"/>
    </location>
</feature>
<proteinExistence type="predicted"/>
<feature type="compositionally biased region" description="Gly residues" evidence="1">
    <location>
        <begin position="1"/>
        <end position="10"/>
    </location>
</feature>
<feature type="region of interest" description="Disordered" evidence="1">
    <location>
        <begin position="84"/>
        <end position="191"/>
    </location>
</feature>
<gene>
    <name evidence="2" type="ORF">G6F50_014679</name>
</gene>
<dbReference type="Proteomes" id="UP000740926">
    <property type="component" value="Unassembled WGS sequence"/>
</dbReference>
<reference evidence="2 3" key="1">
    <citation type="journal article" date="2020" name="Microb. Genom.">
        <title>Genetic diversity of clinical and environmental Mucorales isolates obtained from an investigation of mucormycosis cases among solid organ transplant recipients.</title>
        <authorList>
            <person name="Nguyen M.H."/>
            <person name="Kaul D."/>
            <person name="Muto C."/>
            <person name="Cheng S.J."/>
            <person name="Richter R.A."/>
            <person name="Bruno V.M."/>
            <person name="Liu G."/>
            <person name="Beyhan S."/>
            <person name="Sundermann A.J."/>
            <person name="Mounaud S."/>
            <person name="Pasculle A.W."/>
            <person name="Nierman W.C."/>
            <person name="Driscoll E."/>
            <person name="Cumbie R."/>
            <person name="Clancy C.J."/>
            <person name="Dupont C.L."/>
        </authorList>
    </citation>
    <scope>NUCLEOTIDE SEQUENCE [LARGE SCALE GENOMIC DNA]</scope>
    <source>
        <strain evidence="2 3">GL24</strain>
    </source>
</reference>